<evidence type="ECO:0000313" key="5">
    <source>
        <dbReference type="EMBL" id="MFC3983470.1"/>
    </source>
</evidence>
<dbReference type="Pfam" id="PF00589">
    <property type="entry name" value="Phage_integrase"/>
    <property type="match status" value="1"/>
</dbReference>
<gene>
    <name evidence="5" type="ORF">ACFOYY_25310</name>
</gene>
<evidence type="ECO:0000256" key="1">
    <source>
        <dbReference type="ARBA" id="ARBA00023125"/>
    </source>
</evidence>
<protein>
    <submittedName>
        <fullName evidence="5">Tyrosine-type recombinase/integrase</fullName>
    </submittedName>
</protein>
<dbReference type="InterPro" id="IPR010998">
    <property type="entry name" value="Integrase_recombinase_N"/>
</dbReference>
<evidence type="ECO:0000259" key="4">
    <source>
        <dbReference type="PROSITE" id="PS51898"/>
    </source>
</evidence>
<dbReference type="InterPro" id="IPR011010">
    <property type="entry name" value="DNA_brk_join_enz"/>
</dbReference>
<proteinExistence type="predicted"/>
<dbReference type="EMBL" id="JBHSBC010000031">
    <property type="protein sequence ID" value="MFC3983470.1"/>
    <property type="molecule type" value="Genomic_DNA"/>
</dbReference>
<dbReference type="InterPro" id="IPR052925">
    <property type="entry name" value="Phage_Integrase-like_Recomb"/>
</dbReference>
<sequence>MPDPSDALSALEPDHGPDAGPEPLAGTVLPARSRETPFAADVPASPSGTDVERALSPAARVRVADGFAATTGRAYARDWTAFTTWCTTHGRTPLPATAETLAEYVTHLAATPTRTGTLPAPSTVERALACVQSRHKLAGLAADARPARLALRSYRRQRADAGQRTRKAPPAELDILRRMLDATAPDTLAGLRDRAALVLGFALMGRRSELTALNIADITLTGDGLEVFIGRSKTDQDAIGETVPLPYGSHTETCPVRVVQAWIAALAEQEVTSGPLLRGVDRHGHLTGTVGAAGKAVKRMSGHGLNLLVRRAAVRAGLPNAETFSAHSLRAGGATAAAKAGAPVSAIARHGRWSEKSPVVHGYIRTADKWRDNPMRGVGL</sequence>
<dbReference type="PANTHER" id="PTHR34605:SF4">
    <property type="entry name" value="DNA ADENINE METHYLTRANSFERASE"/>
    <property type="match status" value="1"/>
</dbReference>
<reference evidence="6" key="1">
    <citation type="journal article" date="2019" name="Int. J. Syst. Evol. Microbiol.">
        <title>The Global Catalogue of Microorganisms (GCM) 10K type strain sequencing project: providing services to taxonomists for standard genome sequencing and annotation.</title>
        <authorList>
            <consortium name="The Broad Institute Genomics Platform"/>
            <consortium name="The Broad Institute Genome Sequencing Center for Infectious Disease"/>
            <person name="Wu L."/>
            <person name="Ma J."/>
        </authorList>
    </citation>
    <scope>NUCLEOTIDE SEQUENCE [LARGE SCALE GENOMIC DNA]</scope>
    <source>
        <strain evidence="6">TBRC 7912</strain>
    </source>
</reference>
<dbReference type="Proteomes" id="UP001595698">
    <property type="component" value="Unassembled WGS sequence"/>
</dbReference>
<evidence type="ECO:0000256" key="2">
    <source>
        <dbReference type="ARBA" id="ARBA00023172"/>
    </source>
</evidence>
<comment type="caution">
    <text evidence="5">The sequence shown here is derived from an EMBL/GenBank/DDBJ whole genome shotgun (WGS) entry which is preliminary data.</text>
</comment>
<keyword evidence="1" id="KW-0238">DNA-binding</keyword>
<evidence type="ECO:0000313" key="6">
    <source>
        <dbReference type="Proteomes" id="UP001595698"/>
    </source>
</evidence>
<dbReference type="CDD" id="cd00799">
    <property type="entry name" value="INT_Cre_C"/>
    <property type="match status" value="1"/>
</dbReference>
<feature type="region of interest" description="Disordered" evidence="3">
    <location>
        <begin position="1"/>
        <end position="50"/>
    </location>
</feature>
<dbReference type="InterPro" id="IPR002104">
    <property type="entry name" value="Integrase_catalytic"/>
</dbReference>
<evidence type="ECO:0000256" key="3">
    <source>
        <dbReference type="SAM" id="MobiDB-lite"/>
    </source>
</evidence>
<dbReference type="PANTHER" id="PTHR34605">
    <property type="entry name" value="PHAGE_INTEGRASE DOMAIN-CONTAINING PROTEIN"/>
    <property type="match status" value="1"/>
</dbReference>
<name>A0ABV8F7L8_9ACTN</name>
<keyword evidence="2" id="KW-0233">DNA recombination</keyword>
<feature type="domain" description="Tyr recombinase" evidence="4">
    <location>
        <begin position="166"/>
        <end position="376"/>
    </location>
</feature>
<dbReference type="SUPFAM" id="SSF56349">
    <property type="entry name" value="DNA breaking-rejoining enzymes"/>
    <property type="match status" value="1"/>
</dbReference>
<keyword evidence="6" id="KW-1185">Reference proteome</keyword>
<organism evidence="5 6">
    <name type="scientific">Streptosporangium jomthongense</name>
    <dbReference type="NCBI Taxonomy" id="1193683"/>
    <lineage>
        <taxon>Bacteria</taxon>
        <taxon>Bacillati</taxon>
        <taxon>Actinomycetota</taxon>
        <taxon>Actinomycetes</taxon>
        <taxon>Streptosporangiales</taxon>
        <taxon>Streptosporangiaceae</taxon>
        <taxon>Streptosporangium</taxon>
    </lineage>
</organism>
<dbReference type="SUPFAM" id="SSF47823">
    <property type="entry name" value="lambda integrase-like, N-terminal domain"/>
    <property type="match status" value="1"/>
</dbReference>
<dbReference type="RefSeq" id="WP_386192676.1">
    <property type="nucleotide sequence ID" value="NZ_JBHSBC010000031.1"/>
</dbReference>
<dbReference type="Gene3D" id="1.10.443.10">
    <property type="entry name" value="Intergrase catalytic core"/>
    <property type="match status" value="1"/>
</dbReference>
<accession>A0ABV8F7L8</accession>
<dbReference type="InterPro" id="IPR013762">
    <property type="entry name" value="Integrase-like_cat_sf"/>
</dbReference>
<dbReference type="Gene3D" id="1.10.150.130">
    <property type="match status" value="1"/>
</dbReference>
<dbReference type="PROSITE" id="PS51898">
    <property type="entry name" value="TYR_RECOMBINASE"/>
    <property type="match status" value="1"/>
</dbReference>